<evidence type="ECO:0000313" key="1">
    <source>
        <dbReference type="EMBL" id="KAF2214438.1"/>
    </source>
</evidence>
<protein>
    <submittedName>
        <fullName evidence="1">Uncharacterized protein</fullName>
    </submittedName>
</protein>
<dbReference type="Proteomes" id="UP000799539">
    <property type="component" value="Unassembled WGS sequence"/>
</dbReference>
<keyword evidence="2" id="KW-1185">Reference proteome</keyword>
<gene>
    <name evidence="1" type="ORF">CERZMDRAFT_120594</name>
</gene>
<accession>A0A6A6FMJ7</accession>
<sequence length="78" mass="8939">MCLPCLRSGRSHDHVDSFLVTHVRRTSKEWILCRVTRLGRRALHARGCRLYEEWQGSLLGGVQPDERLIAIISASLVR</sequence>
<reference evidence="1" key="1">
    <citation type="journal article" date="2020" name="Stud. Mycol.">
        <title>101 Dothideomycetes genomes: a test case for predicting lifestyles and emergence of pathogens.</title>
        <authorList>
            <person name="Haridas S."/>
            <person name="Albert R."/>
            <person name="Binder M."/>
            <person name="Bloem J."/>
            <person name="Labutti K."/>
            <person name="Salamov A."/>
            <person name="Andreopoulos B."/>
            <person name="Baker S."/>
            <person name="Barry K."/>
            <person name="Bills G."/>
            <person name="Bluhm B."/>
            <person name="Cannon C."/>
            <person name="Castanera R."/>
            <person name="Culley D."/>
            <person name="Daum C."/>
            <person name="Ezra D."/>
            <person name="Gonzalez J."/>
            <person name="Henrissat B."/>
            <person name="Kuo A."/>
            <person name="Liang C."/>
            <person name="Lipzen A."/>
            <person name="Lutzoni F."/>
            <person name="Magnuson J."/>
            <person name="Mondo S."/>
            <person name="Nolan M."/>
            <person name="Ohm R."/>
            <person name="Pangilinan J."/>
            <person name="Park H.-J."/>
            <person name="Ramirez L."/>
            <person name="Alfaro M."/>
            <person name="Sun H."/>
            <person name="Tritt A."/>
            <person name="Yoshinaga Y."/>
            <person name="Zwiers L.-H."/>
            <person name="Turgeon B."/>
            <person name="Goodwin S."/>
            <person name="Spatafora J."/>
            <person name="Crous P."/>
            <person name="Grigoriev I."/>
        </authorList>
    </citation>
    <scope>NUCLEOTIDE SEQUENCE</scope>
    <source>
        <strain evidence="1">SCOH1-5</strain>
    </source>
</reference>
<evidence type="ECO:0000313" key="2">
    <source>
        <dbReference type="Proteomes" id="UP000799539"/>
    </source>
</evidence>
<proteinExistence type="predicted"/>
<organism evidence="1 2">
    <name type="scientific">Cercospora zeae-maydis SCOH1-5</name>
    <dbReference type="NCBI Taxonomy" id="717836"/>
    <lineage>
        <taxon>Eukaryota</taxon>
        <taxon>Fungi</taxon>
        <taxon>Dikarya</taxon>
        <taxon>Ascomycota</taxon>
        <taxon>Pezizomycotina</taxon>
        <taxon>Dothideomycetes</taxon>
        <taxon>Dothideomycetidae</taxon>
        <taxon>Mycosphaerellales</taxon>
        <taxon>Mycosphaerellaceae</taxon>
        <taxon>Cercospora</taxon>
    </lineage>
</organism>
<name>A0A6A6FMJ7_9PEZI</name>
<dbReference type="AlphaFoldDB" id="A0A6A6FMJ7"/>
<dbReference type="EMBL" id="ML992668">
    <property type="protein sequence ID" value="KAF2214438.1"/>
    <property type="molecule type" value="Genomic_DNA"/>
</dbReference>